<feature type="compositionally biased region" description="Basic and acidic residues" evidence="1">
    <location>
        <begin position="51"/>
        <end position="65"/>
    </location>
</feature>
<protein>
    <submittedName>
        <fullName evidence="2">Uncharacterized protein</fullName>
    </submittedName>
</protein>
<feature type="region of interest" description="Disordered" evidence="1">
    <location>
        <begin position="115"/>
        <end position="176"/>
    </location>
</feature>
<feature type="region of interest" description="Disordered" evidence="1">
    <location>
        <begin position="1"/>
        <end position="25"/>
    </location>
</feature>
<accession>A0AAD8UUX1</accession>
<gene>
    <name evidence="2" type="ORF">BgAZ_101740</name>
</gene>
<comment type="caution">
    <text evidence="2">The sequence shown here is derived from an EMBL/GenBank/DDBJ whole genome shotgun (WGS) entry which is preliminary data.</text>
</comment>
<dbReference type="AlphaFoldDB" id="A0AAD8UUX1"/>
<sequence length="205" mass="22674">MAHLESTFSPRLQRSKTGDLTHLNYPEGNFGRNQLLDGSISLSPLYPDYTNDLHRDEPKGRRPQERPCGSKADKQSLSLRARVCHPGTRTGDRLLGPCFKTGQLELVRRTAAAQSAGDCEQTHTRARPTGEEATAPGRYAANQTRQGRARGAGRAKVKRRRTRASTDAGVRSNCFPSSNFRPTDTWTKKSEHGAITLRGALFQET</sequence>
<feature type="region of interest" description="Disordered" evidence="1">
    <location>
        <begin position="47"/>
        <end position="74"/>
    </location>
</feature>
<feature type="compositionally biased region" description="Basic residues" evidence="1">
    <location>
        <begin position="147"/>
        <end position="163"/>
    </location>
</feature>
<keyword evidence="3" id="KW-1185">Reference proteome</keyword>
<organism evidence="2 3">
    <name type="scientific">Babesia gibsoni</name>
    <dbReference type="NCBI Taxonomy" id="33632"/>
    <lineage>
        <taxon>Eukaryota</taxon>
        <taxon>Sar</taxon>
        <taxon>Alveolata</taxon>
        <taxon>Apicomplexa</taxon>
        <taxon>Aconoidasida</taxon>
        <taxon>Piroplasmida</taxon>
        <taxon>Babesiidae</taxon>
        <taxon>Babesia</taxon>
    </lineage>
</organism>
<evidence type="ECO:0000313" key="2">
    <source>
        <dbReference type="EMBL" id="KAK1444268.1"/>
    </source>
</evidence>
<evidence type="ECO:0000313" key="3">
    <source>
        <dbReference type="Proteomes" id="UP001230268"/>
    </source>
</evidence>
<evidence type="ECO:0000256" key="1">
    <source>
        <dbReference type="SAM" id="MobiDB-lite"/>
    </source>
</evidence>
<proteinExistence type="predicted"/>
<feature type="compositionally biased region" description="Polar residues" evidence="1">
    <location>
        <begin position="1"/>
        <end position="12"/>
    </location>
</feature>
<dbReference type="EMBL" id="JAVEPI010000001">
    <property type="protein sequence ID" value="KAK1444268.1"/>
    <property type="molecule type" value="Genomic_DNA"/>
</dbReference>
<dbReference type="Proteomes" id="UP001230268">
    <property type="component" value="Unassembled WGS sequence"/>
</dbReference>
<name>A0AAD8UUX1_BABGI</name>
<reference evidence="2" key="1">
    <citation type="submission" date="2023-08" db="EMBL/GenBank/DDBJ databases">
        <title>Draft sequence of the Babesia gibsoni genome.</title>
        <authorList>
            <person name="Yamagishi J.Y."/>
            <person name="Xuan X.X."/>
        </authorList>
    </citation>
    <scope>NUCLEOTIDE SEQUENCE</scope>
    <source>
        <strain evidence="2">Azabu</strain>
    </source>
</reference>